<evidence type="ECO:0000313" key="1">
    <source>
        <dbReference type="EMBL" id="AWN05120.1"/>
    </source>
</evidence>
<dbReference type="EMBL" id="MH155868">
    <property type="protein sequence ID" value="AWN05120.1"/>
    <property type="molecule type" value="Genomic_DNA"/>
</dbReference>
<evidence type="ECO:0000313" key="2">
    <source>
        <dbReference type="Proteomes" id="UP000247075"/>
    </source>
</evidence>
<reference evidence="1 2" key="1">
    <citation type="submission" date="2018-04" db="EMBL/GenBank/DDBJ databases">
        <authorList>
            <person name="Richter O.R."/>
            <person name="Sprando J."/>
            <person name="Abi J.R."/>
            <person name="Abidin Z.U."/>
            <person name="Aboumatar N."/>
            <person name="Aguilar F.A."/>
            <person name="Ahmed M."/>
            <person name="Aklilu M."/>
            <person name="Ali S.Z."/>
            <person name="Araia S."/>
            <person name="Asbury H."/>
            <person name="Atkinson A.N."/>
            <person name="Azam A.M."/>
            <person name="Bell J.L."/>
            <person name="Bhagat S."/>
            <person name="Bhatti J.A."/>
            <person name="Bhavsar J."/>
            <person name="Blocker D."/>
            <person name="Bonhomme B."/>
            <person name="Buker C.Y."/>
            <person name="Burnett T.D."/>
            <person name="Campbell R.L."/>
            <person name="Campbell S.M."/>
            <person name="Carinugan C.L."/>
            <person name="Chan P.R."/>
            <person name="Chen S."/>
            <person name="Dahne M."/>
            <person name="Dang V.Q."/>
            <person name="Ding J.R."/>
            <person name="Dunn G.L."/>
            <person name="Flores O.S."/>
            <person name="Frank D.N."/>
            <person name="Gonzalez N."/>
            <person name="Goryunova E."/>
            <person name="Hoang T."/>
            <person name="Hollenhorst D."/>
            <person name="Hora A.B."/>
            <person name="Hutchison A.S."/>
            <person name="Huynh A."/>
            <person name="Jani A."/>
            <person name="Jawed T."/>
            <person name="Jeffries M.J."/>
            <person name="Jian G.M."/>
            <person name="Joshi C."/>
            <person name="Kallab S."/>
            <person name="Kang L."/>
            <person name="Khan A."/>
            <person name="Klontz C.M."/>
            <person name="Koert M."/>
            <person name="Lagasca A."/>
            <person name="Lakhani A."/>
            <person name="Larsen A."/>
            <person name="Le A."/>
            <person name="Lee D.Y."/>
            <person name="Lembirik S."/>
            <person name="Lenus S."/>
            <person name="Lesniewski A.M."/>
            <person name="Lu W."/>
            <person name="Mamarakhimova Z."/>
            <person name="Mason S."/>
            <person name="Mathew L.K."/>
            <person name="Mattson C.L."/>
            <person name="Mian U.H."/>
            <person name="Morcos G.S."/>
            <person name="Muhler C.W."/>
            <person name="Naeem N.-U.-A."/>
            <person name="Namagiri S."/>
            <person name="Nassehi T."/>
            <person name="Nazarian M."/>
            <person name="Neal R.A."/>
            <person name="Negash K."/>
            <person name="Ngaleu B.J."/>
            <person name="Nguyen B.T."/>
            <person name="Nguyen K.V."/>
            <person name="Odili J.C."/>
            <person name="Ogletree A."/>
            <person name="Okojie E."/>
            <person name="Olajide T.E."/>
            <person name="Onwukwe C.S."/>
            <person name="Ozako O."/>
            <person name="Pakala M."/>
            <person name="Patel P."/>
            <person name="Patel H.J."/>
            <person name="Patel R."/>
            <person name="Paudel H."/>
            <person name="Pikounis A.J."/>
            <person name="Qazi M.A."/>
            <person name="Quiroz J.N."/>
            <person name="Ramachandran P.N."/>
            <person name="Rashford R.L."/>
            <person name="Rivera J."/>
            <person name="Romero F.D."/>
            <person name="Saba P.A."/>
            <person name="Sabu R.L."/>
            <person name="Saeed O.S."/>
            <person name="Saraf S."/>
            <person name="Scarano A.L."/>
            <person name="Sciandra C."/>
            <person name="Shakarov P."/>
            <person name="Sharma A."/>
            <person name="Singh K."/>
            <person name="Singh S."/>
            <person name="Spindler S.E."/>
            <person name="Szymanik K.H."/>
            <person name="Tahir M."/>
            <person name="Tchuinte L.U."/>
            <person name="Thakkar V."/>
            <person name="Tombo Z.B."/>
            <person name="Touma A."/>
            <person name="Tran J.N."/>
            <person name="Tran N."/>
            <person name="Truong D.H."/>
            <person name="Turner M.D."/>
            <person name="Vidmar M."/>
            <person name="Vuong K."/>
            <person name="Wilson B."/>
            <person name="Xie C.L."/>
            <person name="Yasinova A.G."/>
            <person name="Yu A.M."/>
            <person name="Zolnerowich N."/>
            <person name="Cortez R."/>
            <person name="Greis H.L."/>
            <person name="Lee M."/>
            <person name="Mantzavinos A."/>
            <person name="Mohamed I.R."/>
            <person name="Patel P."/>
            <person name="Puglisi K.M."/>
            <person name="Bhattacharya M."/>
            <person name="Correa-Mendez M."/>
            <person name="Fabian M."/>
            <person name="Reger N."/>
            <person name="Tran K."/>
            <person name="Erill I."/>
            <person name="Caruso S.M."/>
            <person name="Garlena R.A."/>
            <person name="Russell D.A."/>
            <person name="Pope W.H."/>
            <person name="Jacobs-Sera D."/>
            <person name="Hatfull G.F."/>
        </authorList>
    </citation>
    <scope>NUCLEOTIDE SEQUENCE [LARGE SCALE GENOMIC DNA]</scope>
</reference>
<dbReference type="RefSeq" id="YP_009838075.1">
    <property type="nucleotide sequence ID" value="NC_048706.1"/>
</dbReference>
<dbReference type="KEGG" id="vg:55608302"/>
<keyword evidence="2" id="KW-1185">Reference proteome</keyword>
<name>A0A2U8UNG0_9CAUD</name>
<sequence>MTYTPIAKGTSDWDVPVNDAFTSQDTRITSNETAIGVINNTLTNKVSKSGDTISGLLVVNNPSSVSFIAQANGTSNLAEFKNSGGTIRTAINPTGNLQTNSTAFITTGMQVGSTNTDFGNGTGGIIGVDDATAVPNANPTGGVIIYSEGGFLKIRMADGKVVNLANLATVDFQAQDHGLIGWTQDPAGLNADGAVSTSGVVYLSKILVRQATTISNLVVTVQTAGSGLTAGQNWIGLYGPTGTKLQEVNMDTDFTSIGTKTKAITPTAVAAGHVYLAILTNGTTPPRFLYGNGTSASALNINLLPSGGAPRFVDSGAGQTTLPASITLSGTATNASARWGAIF</sequence>
<dbReference type="Proteomes" id="UP000247075">
    <property type="component" value="Segment"/>
</dbReference>
<organism evidence="1 2">
    <name type="scientific">Streptomyces phage FlowerPower</name>
    <dbReference type="NCBI Taxonomy" id="2182408"/>
    <lineage>
        <taxon>Viruses</taxon>
        <taxon>Duplodnaviria</taxon>
        <taxon>Heunggongvirae</taxon>
        <taxon>Uroviricota</taxon>
        <taxon>Caudoviricetes</taxon>
        <taxon>Beephvirinae</taxon>
        <taxon>Flowerpowervirus</taxon>
        <taxon>Flowerpowervirus flowerpower</taxon>
    </lineage>
</organism>
<dbReference type="GeneID" id="55608302"/>
<gene>
    <name evidence="1" type="primary">39</name>
    <name evidence="1" type="ORF">SEA_FLOWERPOWER_39</name>
</gene>
<accession>A0A2U8UNG0</accession>
<evidence type="ECO:0008006" key="3">
    <source>
        <dbReference type="Google" id="ProtNLM"/>
    </source>
</evidence>
<proteinExistence type="predicted"/>
<protein>
    <recommendedName>
        <fullName evidence="3">Minor tail protein</fullName>
    </recommendedName>
</protein>